<dbReference type="AlphaFoldDB" id="A0A1X9NDQ0"/>
<evidence type="ECO:0000256" key="2">
    <source>
        <dbReference type="ARBA" id="ARBA00022723"/>
    </source>
</evidence>
<reference evidence="9 10" key="1">
    <citation type="submission" date="2016-11" db="EMBL/GenBank/DDBJ databases">
        <title>Trade-off between light-utilization and light-protection in marine flavobacteria.</title>
        <authorList>
            <person name="Kumagai Y."/>
        </authorList>
    </citation>
    <scope>NUCLEOTIDE SEQUENCE [LARGE SCALE GENOMIC DNA]</scope>
    <source>
        <strain evidence="9 10">NBRC 107125</strain>
    </source>
</reference>
<keyword evidence="5 6" id="KW-0482">Metalloprotease</keyword>
<dbReference type="KEGG" id="osg:BST96_07710"/>
<dbReference type="OrthoDB" id="9810445at2"/>
<dbReference type="EMBL" id="CP019343">
    <property type="protein sequence ID" value="ARN74015.1"/>
    <property type="molecule type" value="Genomic_DNA"/>
</dbReference>
<dbReference type="GO" id="GO:0046872">
    <property type="term" value="F:metal ion binding"/>
    <property type="evidence" value="ECO:0007669"/>
    <property type="project" value="UniProtKB-KW"/>
</dbReference>
<dbReference type="GO" id="GO:0016020">
    <property type="term" value="C:membrane"/>
    <property type="evidence" value="ECO:0007669"/>
    <property type="project" value="TreeGrafter"/>
</dbReference>
<keyword evidence="2" id="KW-0479">Metal-binding</keyword>
<evidence type="ECO:0000256" key="7">
    <source>
        <dbReference type="SAM" id="Phobius"/>
    </source>
</evidence>
<dbReference type="CDD" id="cd07332">
    <property type="entry name" value="M48C_Oma1_like"/>
    <property type="match status" value="1"/>
</dbReference>
<evidence type="ECO:0000256" key="1">
    <source>
        <dbReference type="ARBA" id="ARBA00022670"/>
    </source>
</evidence>
<dbReference type="GO" id="GO:0051603">
    <property type="term" value="P:proteolysis involved in protein catabolic process"/>
    <property type="evidence" value="ECO:0007669"/>
    <property type="project" value="TreeGrafter"/>
</dbReference>
<dbReference type="PANTHER" id="PTHR22726:SF1">
    <property type="entry name" value="METALLOENDOPEPTIDASE OMA1, MITOCHONDRIAL"/>
    <property type="match status" value="1"/>
</dbReference>
<dbReference type="Proteomes" id="UP000193450">
    <property type="component" value="Chromosome"/>
</dbReference>
<keyword evidence="10" id="KW-1185">Reference proteome</keyword>
<organism evidence="9 10">
    <name type="scientific">Oceanicoccus sagamiensis</name>
    <dbReference type="NCBI Taxonomy" id="716816"/>
    <lineage>
        <taxon>Bacteria</taxon>
        <taxon>Pseudomonadati</taxon>
        <taxon>Pseudomonadota</taxon>
        <taxon>Gammaproteobacteria</taxon>
        <taxon>Cellvibrionales</taxon>
        <taxon>Spongiibacteraceae</taxon>
        <taxon>Oceanicoccus</taxon>
    </lineage>
</organism>
<dbReference type="Gene3D" id="3.30.2010.10">
    <property type="entry name" value="Metalloproteases ('zincins'), catalytic domain"/>
    <property type="match status" value="1"/>
</dbReference>
<dbReference type="InterPro" id="IPR001915">
    <property type="entry name" value="Peptidase_M48"/>
</dbReference>
<dbReference type="PANTHER" id="PTHR22726">
    <property type="entry name" value="METALLOENDOPEPTIDASE OMA1"/>
    <property type="match status" value="1"/>
</dbReference>
<keyword evidence="7" id="KW-1133">Transmembrane helix</keyword>
<evidence type="ECO:0000256" key="6">
    <source>
        <dbReference type="RuleBase" id="RU003983"/>
    </source>
</evidence>
<keyword evidence="7" id="KW-0472">Membrane</keyword>
<dbReference type="Pfam" id="PF01435">
    <property type="entry name" value="Peptidase_M48"/>
    <property type="match status" value="1"/>
</dbReference>
<evidence type="ECO:0000259" key="8">
    <source>
        <dbReference type="Pfam" id="PF01435"/>
    </source>
</evidence>
<keyword evidence="7" id="KW-0812">Transmembrane</keyword>
<dbReference type="InterPro" id="IPR051156">
    <property type="entry name" value="Mito/Outer_Membr_Metalloprot"/>
</dbReference>
<protein>
    <recommendedName>
        <fullName evidence="8">Peptidase M48 domain-containing protein</fullName>
    </recommendedName>
</protein>
<accession>A0A1X9NDQ0</accession>
<gene>
    <name evidence="9" type="ORF">BST96_07710</name>
</gene>
<evidence type="ECO:0000313" key="10">
    <source>
        <dbReference type="Proteomes" id="UP000193450"/>
    </source>
</evidence>
<keyword evidence="1 6" id="KW-0645">Protease</keyword>
<keyword evidence="4 6" id="KW-0862">Zinc</keyword>
<name>A0A1X9NDQ0_9GAMM</name>
<evidence type="ECO:0000256" key="5">
    <source>
        <dbReference type="ARBA" id="ARBA00023049"/>
    </source>
</evidence>
<sequence>MNYQNPKIPEGINISDEHPLKDFAAMLIGVGVFIVAAFVIIFALAEWLVRFVPFEVETRLAESTVVGTLVPAVTTASKTQKYLTALTADLVQQQQLPEDISVTVHYIEGDTVNAYATLGGHIIIYQGLLEKLPNENALAMVLAHEIAHIKHRDPIIAMGRGVTIALAMASLSGVGENAVAETLINQINFLTAMAFSRDQEKDADDEALKTLLAYYGHIKGAEDLFALFQHHQSFEPPEFLSSHPVNQERIDNIRLFQQANNYTGATRPLPPL</sequence>
<proteinExistence type="inferred from homology"/>
<feature type="transmembrane region" description="Helical" evidence="7">
    <location>
        <begin position="23"/>
        <end position="49"/>
    </location>
</feature>
<comment type="cofactor">
    <cofactor evidence="6">
        <name>Zn(2+)</name>
        <dbReference type="ChEBI" id="CHEBI:29105"/>
    </cofactor>
    <text evidence="6">Binds 1 zinc ion per subunit.</text>
</comment>
<dbReference type="STRING" id="716816.BST96_07710"/>
<dbReference type="GO" id="GO:0004222">
    <property type="term" value="F:metalloendopeptidase activity"/>
    <property type="evidence" value="ECO:0007669"/>
    <property type="project" value="InterPro"/>
</dbReference>
<evidence type="ECO:0000256" key="3">
    <source>
        <dbReference type="ARBA" id="ARBA00022801"/>
    </source>
</evidence>
<evidence type="ECO:0000256" key="4">
    <source>
        <dbReference type="ARBA" id="ARBA00022833"/>
    </source>
</evidence>
<evidence type="ECO:0000313" key="9">
    <source>
        <dbReference type="EMBL" id="ARN74015.1"/>
    </source>
</evidence>
<comment type="similarity">
    <text evidence="6">Belongs to the peptidase M48 family.</text>
</comment>
<dbReference type="RefSeq" id="WP_085758144.1">
    <property type="nucleotide sequence ID" value="NZ_CP019343.1"/>
</dbReference>
<keyword evidence="3 6" id="KW-0378">Hydrolase</keyword>
<feature type="domain" description="Peptidase M48" evidence="8">
    <location>
        <begin position="78"/>
        <end position="254"/>
    </location>
</feature>